<accession>A0A162FF53</accession>
<evidence type="ECO:0000313" key="3">
    <source>
        <dbReference type="Proteomes" id="UP000077066"/>
    </source>
</evidence>
<evidence type="ECO:0000256" key="1">
    <source>
        <dbReference type="SAM" id="Phobius"/>
    </source>
</evidence>
<reference evidence="2 3" key="1">
    <citation type="submission" date="2016-04" db="EMBL/GenBank/DDBJ databases">
        <title>Genome sequence of Methanobrevibacter filiformis DSM 11501.</title>
        <authorList>
            <person name="Poehlein A."/>
            <person name="Seedorf H."/>
            <person name="Daniel R."/>
        </authorList>
    </citation>
    <scope>NUCLEOTIDE SEQUENCE [LARGE SCALE GENOMIC DNA]</scope>
    <source>
        <strain evidence="2 3">DSM 11501</strain>
    </source>
</reference>
<keyword evidence="3" id="KW-1185">Reference proteome</keyword>
<dbReference type="STRING" id="55758.MBFIL_12010"/>
<dbReference type="EMBL" id="LWMT01000233">
    <property type="protein sequence ID" value="KZX12175.1"/>
    <property type="molecule type" value="Genomic_DNA"/>
</dbReference>
<feature type="transmembrane region" description="Helical" evidence="1">
    <location>
        <begin position="37"/>
        <end position="56"/>
    </location>
</feature>
<keyword evidence="1" id="KW-0812">Transmembrane</keyword>
<evidence type="ECO:0000313" key="2">
    <source>
        <dbReference type="EMBL" id="KZX12175.1"/>
    </source>
</evidence>
<dbReference type="RefSeq" id="WP_066972637.1">
    <property type="nucleotide sequence ID" value="NZ_LWMT01000233.1"/>
</dbReference>
<dbReference type="PATRIC" id="fig|55758.3.peg.1375"/>
<proteinExistence type="predicted"/>
<feature type="transmembrane region" description="Helical" evidence="1">
    <location>
        <begin position="170"/>
        <end position="191"/>
    </location>
</feature>
<feature type="transmembrane region" description="Helical" evidence="1">
    <location>
        <begin position="139"/>
        <end position="158"/>
    </location>
</feature>
<organism evidence="2 3">
    <name type="scientific">Methanobrevibacter filiformis</name>
    <dbReference type="NCBI Taxonomy" id="55758"/>
    <lineage>
        <taxon>Archaea</taxon>
        <taxon>Methanobacteriati</taxon>
        <taxon>Methanobacteriota</taxon>
        <taxon>Methanomada group</taxon>
        <taxon>Methanobacteria</taxon>
        <taxon>Methanobacteriales</taxon>
        <taxon>Methanobacteriaceae</taxon>
        <taxon>Methanobrevibacter</taxon>
    </lineage>
</organism>
<name>A0A162FF53_9EURY</name>
<feature type="transmembrane region" description="Helical" evidence="1">
    <location>
        <begin position="68"/>
        <end position="88"/>
    </location>
</feature>
<protein>
    <submittedName>
        <fullName evidence="2">Uncharacterized protein</fullName>
    </submittedName>
</protein>
<sequence length="240" mass="27393">MSIDYRLLELIVIVLFFSWIIAMALKQYFNKDKYQSIMIAIYFSLLLLFSVFLSNFNEEIVVKIINDNLFFVMTVISMVFIFTGFKFIQEFKIASVNSSGKNKIINRMALPLIFVCGYLGIFINILHVAPILWISSLELGFVSILSSLLLIIAIYLILNHFVNLSNELYNGIVGFLIIISGLYLLFYYLFIPNLKIALSGSLSSITIVSPDILASVALTVVIAIVFGFFIKKYKKFKNFF</sequence>
<dbReference type="Proteomes" id="UP000077066">
    <property type="component" value="Unassembled WGS sequence"/>
</dbReference>
<keyword evidence="1" id="KW-1133">Transmembrane helix</keyword>
<keyword evidence="1" id="KW-0472">Membrane</keyword>
<dbReference type="Pfam" id="PF09930">
    <property type="entry name" value="DUF2162"/>
    <property type="match status" value="1"/>
</dbReference>
<gene>
    <name evidence="2" type="ORF">MBFIL_12010</name>
</gene>
<dbReference type="AlphaFoldDB" id="A0A162FF53"/>
<feature type="transmembrane region" description="Helical" evidence="1">
    <location>
        <begin position="109"/>
        <end position="133"/>
    </location>
</feature>
<feature type="transmembrane region" description="Helical" evidence="1">
    <location>
        <begin position="211"/>
        <end position="230"/>
    </location>
</feature>
<feature type="transmembrane region" description="Helical" evidence="1">
    <location>
        <begin position="6"/>
        <end position="25"/>
    </location>
</feature>
<comment type="caution">
    <text evidence="2">The sequence shown here is derived from an EMBL/GenBank/DDBJ whole genome shotgun (WGS) entry which is preliminary data.</text>
</comment>
<dbReference type="InterPro" id="IPR017199">
    <property type="entry name" value="UCP037409_transporter"/>
</dbReference>